<feature type="transmembrane region" description="Helical" evidence="24">
    <location>
        <begin position="606"/>
        <end position="626"/>
    </location>
</feature>
<dbReference type="Pfam" id="PF00520">
    <property type="entry name" value="Ion_trans"/>
    <property type="match status" value="4"/>
</dbReference>
<organism evidence="26 27">
    <name type="scientific">Maylandia zebra</name>
    <name type="common">zebra mbuna</name>
    <dbReference type="NCBI Taxonomy" id="106582"/>
    <lineage>
        <taxon>Eukaryota</taxon>
        <taxon>Metazoa</taxon>
        <taxon>Chordata</taxon>
        <taxon>Craniata</taxon>
        <taxon>Vertebrata</taxon>
        <taxon>Euteleostomi</taxon>
        <taxon>Actinopterygii</taxon>
        <taxon>Neopterygii</taxon>
        <taxon>Teleostei</taxon>
        <taxon>Neoteleostei</taxon>
        <taxon>Acanthomorphata</taxon>
        <taxon>Ovalentaria</taxon>
        <taxon>Cichlomorphae</taxon>
        <taxon>Cichliformes</taxon>
        <taxon>Cichlidae</taxon>
        <taxon>African cichlids</taxon>
        <taxon>Pseudocrenilabrinae</taxon>
        <taxon>Haplochromini</taxon>
        <taxon>Maylandia</taxon>
        <taxon>Maylandia zebra complex</taxon>
    </lineage>
</organism>
<evidence type="ECO:0000256" key="13">
    <source>
        <dbReference type="ARBA" id="ARBA00023065"/>
    </source>
</evidence>
<evidence type="ECO:0000256" key="11">
    <source>
        <dbReference type="ARBA" id="ARBA00022882"/>
    </source>
</evidence>
<evidence type="ECO:0000256" key="1">
    <source>
        <dbReference type="ARBA" id="ARBA00004651"/>
    </source>
</evidence>
<keyword evidence="3" id="KW-1003">Cell membrane</keyword>
<feature type="compositionally biased region" description="Polar residues" evidence="23">
    <location>
        <begin position="1931"/>
        <end position="1951"/>
    </location>
</feature>
<feature type="transmembrane region" description="Helical" evidence="24">
    <location>
        <begin position="1282"/>
        <end position="1306"/>
    </location>
</feature>
<evidence type="ECO:0000256" key="15">
    <source>
        <dbReference type="ARBA" id="ARBA00023180"/>
    </source>
</evidence>
<keyword evidence="15" id="KW-0325">Glycoprotein</keyword>
<evidence type="ECO:0000256" key="7">
    <source>
        <dbReference type="ARBA" id="ARBA00022723"/>
    </source>
</evidence>
<feature type="region of interest" description="Disordered" evidence="23">
    <location>
        <begin position="1686"/>
        <end position="1781"/>
    </location>
</feature>
<dbReference type="InterPro" id="IPR005821">
    <property type="entry name" value="Ion_trans_dom"/>
</dbReference>
<dbReference type="InterPro" id="IPR002077">
    <property type="entry name" value="VDCCAlpha1"/>
</dbReference>
<dbReference type="FunFam" id="1.10.287.70:FF:000053">
    <property type="entry name" value="Voltage-dependent T-type calcium channel subunit alpha"/>
    <property type="match status" value="1"/>
</dbReference>
<evidence type="ECO:0000256" key="16">
    <source>
        <dbReference type="ARBA" id="ARBA00023303"/>
    </source>
</evidence>
<evidence type="ECO:0000256" key="5">
    <source>
        <dbReference type="ARBA" id="ARBA00022673"/>
    </source>
</evidence>
<dbReference type="Gene3D" id="1.10.287.70">
    <property type="match status" value="4"/>
</dbReference>
<dbReference type="InterPro" id="IPR043203">
    <property type="entry name" value="VGCC_Ca_Na"/>
</dbReference>
<feature type="compositionally biased region" description="Low complexity" evidence="23">
    <location>
        <begin position="1710"/>
        <end position="1729"/>
    </location>
</feature>
<keyword evidence="8" id="KW-0677">Repeat</keyword>
<keyword evidence="7 21" id="KW-0479">Metal-binding</keyword>
<evidence type="ECO:0000256" key="9">
    <source>
        <dbReference type="ARBA" id="ARBA00022833"/>
    </source>
</evidence>
<dbReference type="FunFam" id="1.10.287.70:FF:000014">
    <property type="entry name" value="Voltage-dependent T-type calcium channel subunit alpha"/>
    <property type="match status" value="1"/>
</dbReference>
<keyword evidence="11 22" id="KW-0851">Voltage-gated channel</keyword>
<feature type="compositionally biased region" description="Basic and acidic residues" evidence="23">
    <location>
        <begin position="797"/>
        <end position="811"/>
    </location>
</feature>
<feature type="transmembrane region" description="Helical" evidence="24">
    <location>
        <begin position="1393"/>
        <end position="1414"/>
    </location>
</feature>
<feature type="domain" description="Ion transport" evidence="25">
    <location>
        <begin position="69"/>
        <end position="388"/>
    </location>
</feature>
<dbReference type="FunFam" id="1.10.287.70:FF:000018">
    <property type="entry name" value="Voltage-dependent T-type calcium channel subunit alpha"/>
    <property type="match status" value="1"/>
</dbReference>
<feature type="region of interest" description="Disordered" evidence="23">
    <location>
        <begin position="1880"/>
        <end position="1953"/>
    </location>
</feature>
<keyword evidence="16" id="KW-0407">Ion channel</keyword>
<evidence type="ECO:0000256" key="10">
    <source>
        <dbReference type="ARBA" id="ARBA00022837"/>
    </source>
</evidence>
<feature type="transmembrane region" description="Helical" evidence="24">
    <location>
        <begin position="352"/>
        <end position="377"/>
    </location>
</feature>
<dbReference type="PANTHER" id="PTHR10037:SF192">
    <property type="entry name" value="VOLTAGE-DEPENDENT T-TYPE CALCIUM CHANNEL SUBUNIT ALPHA-1H"/>
    <property type="match status" value="1"/>
</dbReference>
<keyword evidence="10 21" id="KW-0106">Calcium</keyword>
<evidence type="ECO:0000259" key="25">
    <source>
        <dbReference type="Pfam" id="PF00520"/>
    </source>
</evidence>
<keyword evidence="12 24" id="KW-1133">Transmembrane helix</keyword>
<feature type="binding site" evidence="21">
    <location>
        <position position="748"/>
    </location>
    <ligand>
        <name>Ca(2+)</name>
        <dbReference type="ChEBI" id="CHEBI:29108"/>
    </ligand>
</feature>
<dbReference type="GO" id="GO:0008332">
    <property type="term" value="F:low voltage-gated calcium channel activity"/>
    <property type="evidence" value="ECO:0007669"/>
    <property type="project" value="TreeGrafter"/>
</dbReference>
<evidence type="ECO:0000313" key="27">
    <source>
        <dbReference type="Proteomes" id="UP000265160"/>
    </source>
</evidence>
<feature type="region of interest" description="Disordered" evidence="23">
    <location>
        <begin position="1992"/>
        <end position="2011"/>
    </location>
</feature>
<dbReference type="SUPFAM" id="SSF81324">
    <property type="entry name" value="Voltage-gated potassium channels"/>
    <property type="match status" value="4"/>
</dbReference>
<comment type="catalytic activity">
    <reaction evidence="17">
        <text>Ca(2+)(in) = Ca(2+)(out)</text>
        <dbReference type="Rhea" id="RHEA:29671"/>
        <dbReference type="ChEBI" id="CHEBI:29108"/>
    </reaction>
</comment>
<dbReference type="PRINTS" id="PR00167">
    <property type="entry name" value="CACHANNEL"/>
</dbReference>
<dbReference type="PRINTS" id="PR01629">
    <property type="entry name" value="TVDCCALPHA1"/>
</dbReference>
<feature type="transmembrane region" description="Helical" evidence="24">
    <location>
        <begin position="1583"/>
        <end position="1604"/>
    </location>
</feature>
<dbReference type="GO" id="GO:0046872">
    <property type="term" value="F:metal ion binding"/>
    <property type="evidence" value="ECO:0007669"/>
    <property type="project" value="UniProtKB-KW"/>
</dbReference>
<evidence type="ECO:0000256" key="24">
    <source>
        <dbReference type="SAM" id="Phobius"/>
    </source>
</evidence>
<feature type="transmembrane region" description="Helical" evidence="24">
    <location>
        <begin position="325"/>
        <end position="346"/>
    </location>
</feature>
<feature type="binding site" evidence="21">
    <location>
        <position position="337"/>
    </location>
    <ligand>
        <name>Ca(2+)</name>
        <dbReference type="ChEBI" id="CHEBI:29108"/>
    </ligand>
</feature>
<evidence type="ECO:0000256" key="21">
    <source>
        <dbReference type="PIRSR" id="PIRSR602077-1"/>
    </source>
</evidence>
<comment type="function">
    <text evidence="18">Voltage-sensitive calcium channel that gives rise to T-type calcium currents. T-type calcium channels belong to the 'low-voltage activated (LVA)' group. A particularity of this type of channel is an opening at quite negative potentials, and a voltage-dependent inactivation. T-type channels serve pacemaking functions in both central neurons and cardiac nodal cells and support calcium signaling in secretory cells and vascular smooth muscle. They may also be involved in the modulation of firing patterns of neurons. In the adrenal zona glomerulosa, participates in the signaling pathway leading to aldosterone production in response to either AGT/angiotensin II, or hyperkalemia.</text>
</comment>
<dbReference type="GO" id="GO:0005248">
    <property type="term" value="F:voltage-gated sodium channel activity"/>
    <property type="evidence" value="ECO:0007669"/>
    <property type="project" value="TreeGrafter"/>
</dbReference>
<dbReference type="Proteomes" id="UP000265160">
    <property type="component" value="LG4"/>
</dbReference>
<feature type="binding site" evidence="21">
    <location>
        <position position="1255"/>
    </location>
    <ligand>
        <name>Ca(2+)</name>
        <dbReference type="ChEBI" id="CHEBI:29108"/>
    </ligand>
</feature>
<keyword evidence="9" id="KW-0862">Zinc</keyword>
<comment type="subunit">
    <text evidence="20">Interacts (via N-terminal cytoplasmic domain) with STAC.</text>
</comment>
<evidence type="ECO:0000256" key="14">
    <source>
        <dbReference type="ARBA" id="ARBA00023136"/>
    </source>
</evidence>
<dbReference type="InterPro" id="IPR005445">
    <property type="entry name" value="VDCC_T_a1"/>
</dbReference>
<comment type="function">
    <text evidence="22">Voltage-sensitive calcium channels (VSCC) mediate the entry of calcium ions into excitable cells and are also involved in a variety of calcium-dependent processes, including muscle contraction, hormone or neurotransmitter release, gene expression, cell motility, cell division and cell death. This channel gives rise to T-type calcium currents. T-type calcium channels belong to the "low-voltage activated (LVA)" group and are strongly blocked by nickel and mibefradil. A particularity of this type of channels is an opening at quite negative potentials, and a voltage-dependent inactivation. T-type channels serve pacemaking functions in both central neurons and cardiac nodal cells and support calcium signaling in secretory cells and vascular smooth muscle. They may also be involved in the modulation of firing patterns of neurons which is important for information processing as well as in cell growth processes.</text>
</comment>
<dbReference type="Gene3D" id="1.20.120.350">
    <property type="entry name" value="Voltage-gated potassium channels. Chain C"/>
    <property type="match status" value="4"/>
</dbReference>
<feature type="transmembrane region" description="Helical" evidence="24">
    <location>
        <begin position="1496"/>
        <end position="1516"/>
    </location>
</feature>
<dbReference type="GO" id="GO:0045956">
    <property type="term" value="P:positive regulation of calcium ion-dependent exocytosis"/>
    <property type="evidence" value="ECO:0007669"/>
    <property type="project" value="TreeGrafter"/>
</dbReference>
<evidence type="ECO:0000256" key="4">
    <source>
        <dbReference type="ARBA" id="ARBA00022568"/>
    </source>
</evidence>
<evidence type="ECO:0000256" key="8">
    <source>
        <dbReference type="ARBA" id="ARBA00022737"/>
    </source>
</evidence>
<comment type="subcellular location">
    <subcellularLocation>
        <location evidence="1">Cell membrane</location>
        <topology evidence="1">Multi-pass membrane protein</topology>
    </subcellularLocation>
    <subcellularLocation>
        <location evidence="22">Membrane</location>
        <topology evidence="22">Multi-pass membrane protein</topology>
    </subcellularLocation>
</comment>
<dbReference type="FunFam" id="1.20.120.350:FF:000007">
    <property type="entry name" value="Voltage-dependent T-type calcium channel subunit alpha"/>
    <property type="match status" value="1"/>
</dbReference>
<feature type="transmembrane region" description="Helical" evidence="24">
    <location>
        <begin position="193"/>
        <end position="216"/>
    </location>
</feature>
<dbReference type="FunFam" id="1.20.120.350:FF:000008">
    <property type="entry name" value="Voltage-dependent T-type calcium channel subunit alpha"/>
    <property type="match status" value="1"/>
</dbReference>
<feature type="transmembrane region" description="Helical" evidence="24">
    <location>
        <begin position="1084"/>
        <end position="1105"/>
    </location>
</feature>
<proteinExistence type="inferred from homology"/>
<evidence type="ECO:0000256" key="23">
    <source>
        <dbReference type="SAM" id="MobiDB-lite"/>
    </source>
</evidence>
<comment type="similarity">
    <text evidence="19">Belongs to the calcium channel alpha-1 subunit (TC 1.A.1.11) family. CACNA1H subfamily.</text>
</comment>
<feature type="transmembrane region" description="Helical" evidence="24">
    <location>
        <begin position="1181"/>
        <end position="1203"/>
    </location>
</feature>
<evidence type="ECO:0000256" key="20">
    <source>
        <dbReference type="ARBA" id="ARBA00063857"/>
    </source>
</evidence>
<evidence type="ECO:0000256" key="17">
    <source>
        <dbReference type="ARBA" id="ARBA00036634"/>
    </source>
</evidence>
<dbReference type="GO" id="GO:0001518">
    <property type="term" value="C:voltage-gated sodium channel complex"/>
    <property type="evidence" value="ECO:0007669"/>
    <property type="project" value="TreeGrafter"/>
</dbReference>
<evidence type="ECO:0000256" key="2">
    <source>
        <dbReference type="ARBA" id="ARBA00022448"/>
    </source>
</evidence>
<feature type="compositionally biased region" description="Pro residues" evidence="23">
    <location>
        <begin position="1699"/>
        <end position="1709"/>
    </location>
</feature>
<feature type="transmembrane region" description="Helical" evidence="24">
    <location>
        <begin position="1046"/>
        <end position="1064"/>
    </location>
</feature>
<reference evidence="26" key="3">
    <citation type="submission" date="2025-09" db="UniProtKB">
        <authorList>
            <consortium name="Ensembl"/>
        </authorList>
    </citation>
    <scope>IDENTIFICATION</scope>
</reference>
<dbReference type="PANTHER" id="PTHR10037">
    <property type="entry name" value="VOLTAGE-GATED CATION CHANNEL CALCIUM AND SODIUM"/>
    <property type="match status" value="1"/>
</dbReference>
<feature type="compositionally biased region" description="Pro residues" evidence="23">
    <location>
        <begin position="1992"/>
        <end position="2004"/>
    </location>
</feature>
<dbReference type="GeneTree" id="ENSGT00940000165827"/>
<feature type="compositionally biased region" description="Pro residues" evidence="23">
    <location>
        <begin position="1730"/>
        <end position="1764"/>
    </location>
</feature>
<accession>A0A3P9BMV2</accession>
<dbReference type="Ensembl" id="ENSMZET00005011319.1">
    <property type="protein sequence ID" value="ENSMZEP00005010941.1"/>
    <property type="gene ID" value="ENSMZEG00005008122.1"/>
</dbReference>
<dbReference type="FunFam" id="1.20.120.350:FF:000009">
    <property type="entry name" value="Voltage-dependent T-type calcium channel subunit alpha"/>
    <property type="match status" value="1"/>
</dbReference>
<reference evidence="26" key="2">
    <citation type="submission" date="2025-08" db="UniProtKB">
        <authorList>
            <consortium name="Ensembl"/>
        </authorList>
    </citation>
    <scope>IDENTIFICATION</scope>
</reference>
<protein>
    <recommendedName>
        <fullName evidence="22">Voltage-dependent T-type calcium channel subunit alpha</fullName>
    </recommendedName>
</protein>
<keyword evidence="5 22" id="KW-0107">Calcium channel</keyword>
<feature type="compositionally biased region" description="Basic and acidic residues" evidence="23">
    <location>
        <begin position="933"/>
        <end position="943"/>
    </location>
</feature>
<feature type="transmembrane region" description="Helical" evidence="24">
    <location>
        <begin position="1240"/>
        <end position="1262"/>
    </location>
</feature>
<keyword evidence="13" id="KW-0406">Ion transport</keyword>
<sequence>NRWPPLPEPGSAGVEDGPTLGVRITAPIRDPDCVSEEEEQQPYPALAPVAFFCLKQTTRPRNWCLRMHVSMLVILLNCVTLGMYRPCEDVTCQSEWCRILQVLDDCIFAFFAVEMVIKMVALGIFGSKCYFDDKWNQLDFVIVMAGMLEYSLDGHNASLSAIRTVRVLRPLRAINRVPSMRILVTLLLDTLPMLGNVLLLCFFVFFIFGIVGVQLWEGLLRNRCFLGEDIETMYNMSLNPYYMSEEGEDSPFICSAPRENGMRRCKDVPPYSQDGLECTLPASDLSFRSVASGNFCVNWYQYYNDCRPGELNPHRGAVNFDNIGYAWIAIFQVITLEGWVDIMYYVMDAHSFYNFIYFILLIIVGSFFMINLCLVVIATQFSETKQRENALMREQRARYMSNDSTLASYSEPGSCYEEMLRYISHLYRKFTRRLQRIYSGWHRYVTGCFFLTVIETPSAMSDHHHPFFLSGRQRLLYQLAGMVPSPLLLELLSCPLCASSLETLELELGDLEGGKGEADGLHDFPQGADVRGVRGRSRRRGVVEYENGVVRAWRDLREKLKRIVESKYFNRGIMIAILVNTLSMGIEYHEQPEELTDVLEISNIVFTSMFVLEMGFMLLAFGLFGYIRNPYNIFDSIIVIISVWEIIGQADGGLSVLRTFRLLRVLKLVRFLPALRRQLVVLMKTMDNVATFCMLLMLFIFTFSILGMHLFGCKFSFRTENGDTIPDRKNFDSLLWAIVTVFQILTQEDWNVVLYNGMASTSPWAALYFVALMTFGNYVLFNLLVAILVEGFQAEGDANRSESDDDKKSDNFDEDEKIEQFRDTELKLSLMMTGNGHIDPRGSMAPPIIMRTAATPMPTPKSSLGPESILGDELMYIDGSRRGSSTSVEPYDPPSLSLSSPGRRSPLPPRGAGSSWGSRRSSWNSLGRAPSLKRRDTSGERESLLSGEGGEDEDARDGKVEAGGNNRLKPGSLELLQASTLCPSVVADYGDCNGRTVTYNPNVNSDPKEDSSPEDDLDDDVSGIWLFRLLCGSFRMWCQKVISHRLFDHIVLVFIFLNCITIALERPDIKNDSTERHFLSVSNYIFTVIFLAEMAIKVVALGFCFGQQSYLQSSWNILDGVLVFVSLIDILVYLAYHGENKILGILRVLRLLRTLRPLRVISRAPGLKLVVETLITSLRPIGNIVLICCAFFIIFGILGVQLFKGKFYHCEGLDTRNITNKSDCLQANYRWIRKKYNFDNLIQALMSLFVLSCKDGWVTIMYDGLDAVGVDQQPKRNNNPWMLLYFISFLLIVSFFVLNMFVGVVVENFHKCRQDQEEEEARLREEKRLKMKEKKRRKAKLGRYYDDYSPLRLSIHSLCTSHHLDLFITFIICVNVFTMSIEHYKQPVYLGEVLKYCNYVFTCIFVVEALLKLVAFGIHRFIRDRWNQLDLAIVALSIMGIVLEELKMKGTLPINPTIIRIMRVLRIARVLKLLKMATGMRALLDTVMQALPQVGNLGLLFMLLFFIYAALGVELFGKLECSVDNPCEGLGRHATFRNFGMAFLTLFRVSTGDNWNGIMKDTLRECRRSDEHCLPYLPWVSPIYFVTFVLMAQFVLVNVVVAVLMKHLEESNKDAKEDAEIDAEILLVLALSGLCLPLQEEEVQYNNQNLLSSKISVSRMHSLPNDSYMFRPVRPASAPYPLEEGFEQQERTSSVHLPPLSPSQLPPHPSSLSSPLPASPSSPSAFPRYRPSPLPPLLSSPSSLPPPPSSPSLLLPPPPSPRAPLRPASLRRPRPPSAISLCDPADEEVYHITSSAGHRWWDGEGGGTESRVKVGRSFSIDNQGFLDKPPSLNAGYADDQRRHSIEVCLPRAGTTSSNEHFTEEAYWLEKGGPVRVQSVRSNHRKKKMSPPCISIHPPSEREHAETASPPKLSDCSTMLRRRTPSYDLTPHMQSNTNAQDASSDANTQSPMHRSLTPVHVPLRANSPTWALNLTLMNQKPCFLFPSFPYNPSPTDPSTPTPNPPSSLTRRGGGACVLSVRGESMCLQ</sequence>
<feature type="region of interest" description="Disordered" evidence="23">
    <location>
        <begin position="797"/>
        <end position="818"/>
    </location>
</feature>
<evidence type="ECO:0000256" key="18">
    <source>
        <dbReference type="ARBA" id="ARBA00055553"/>
    </source>
</evidence>
<keyword evidence="4 22" id="KW-0109">Calcium transport</keyword>
<evidence type="ECO:0000256" key="22">
    <source>
        <dbReference type="RuleBase" id="RU003808"/>
    </source>
</evidence>
<feature type="domain" description="Ion transport" evidence="25">
    <location>
        <begin position="567"/>
        <end position="795"/>
    </location>
</feature>
<dbReference type="FunFam" id="1.20.120.350:FF:000012">
    <property type="entry name" value="Voltage-dependent T-type calcium channel subunit alpha"/>
    <property type="match status" value="1"/>
</dbReference>
<feature type="transmembrane region" description="Helical" evidence="24">
    <location>
        <begin position="766"/>
        <end position="789"/>
    </location>
</feature>
<feature type="domain" description="Ion transport" evidence="25">
    <location>
        <begin position="1044"/>
        <end position="1316"/>
    </location>
</feature>
<dbReference type="GO" id="GO:0043005">
    <property type="term" value="C:neuron projection"/>
    <property type="evidence" value="ECO:0007669"/>
    <property type="project" value="TreeGrafter"/>
</dbReference>
<dbReference type="GO" id="GO:0086010">
    <property type="term" value="P:membrane depolarization during action potential"/>
    <property type="evidence" value="ECO:0007669"/>
    <property type="project" value="TreeGrafter"/>
</dbReference>
<evidence type="ECO:0000313" key="26">
    <source>
        <dbReference type="Ensembl" id="ENSMZEP00005010941.1"/>
    </source>
</evidence>
<evidence type="ECO:0000256" key="12">
    <source>
        <dbReference type="ARBA" id="ARBA00022989"/>
    </source>
</evidence>
<feature type="compositionally biased region" description="Low complexity" evidence="23">
    <location>
        <begin position="894"/>
        <end position="928"/>
    </location>
</feature>
<evidence type="ECO:0000256" key="19">
    <source>
        <dbReference type="ARBA" id="ARBA00060984"/>
    </source>
</evidence>
<keyword evidence="27" id="KW-1185">Reference proteome</keyword>
<feature type="transmembrane region" description="Helical" evidence="24">
    <location>
        <begin position="689"/>
        <end position="711"/>
    </location>
</feature>
<keyword evidence="14 24" id="KW-0472">Membrane</keyword>
<dbReference type="GO" id="GO:0070509">
    <property type="term" value="P:calcium ion import"/>
    <property type="evidence" value="ECO:0007669"/>
    <property type="project" value="TreeGrafter"/>
</dbReference>
<keyword evidence="2" id="KW-0813">Transport</keyword>
<dbReference type="FunFam" id="1.10.287.70:FF:000054">
    <property type="entry name" value="Voltage-dependent T-type calcium channel subunit alpha"/>
    <property type="match status" value="1"/>
</dbReference>
<feature type="domain" description="Ion transport" evidence="25">
    <location>
        <begin position="1364"/>
        <end position="1615"/>
    </location>
</feature>
<feature type="transmembrane region" description="Helical" evidence="24">
    <location>
        <begin position="568"/>
        <end position="586"/>
    </location>
</feature>
<keyword evidence="6 24" id="KW-0812">Transmembrane</keyword>
<evidence type="ECO:0000256" key="6">
    <source>
        <dbReference type="ARBA" id="ARBA00022692"/>
    </source>
</evidence>
<dbReference type="InterPro" id="IPR027359">
    <property type="entry name" value="Volt_channel_dom_sf"/>
</dbReference>
<evidence type="ECO:0000256" key="3">
    <source>
        <dbReference type="ARBA" id="ARBA00022475"/>
    </source>
</evidence>
<reference evidence="26 27" key="1">
    <citation type="journal article" date="2014" name="Nature">
        <title>The genomic substrate for adaptive radiation in African cichlid fish.</title>
        <authorList>
            <person name="Brawand D."/>
            <person name="Wagner C.E."/>
            <person name="Li Y.I."/>
            <person name="Malinsky M."/>
            <person name="Keller I."/>
            <person name="Fan S."/>
            <person name="Simakov O."/>
            <person name="Ng A.Y."/>
            <person name="Lim Z.W."/>
            <person name="Bezault E."/>
            <person name="Turner-Maier J."/>
            <person name="Johnson J."/>
            <person name="Alcazar R."/>
            <person name="Noh H.J."/>
            <person name="Russell P."/>
            <person name="Aken B."/>
            <person name="Alfoldi J."/>
            <person name="Amemiya C."/>
            <person name="Azzouzi N."/>
            <person name="Baroiller J.F."/>
            <person name="Barloy-Hubler F."/>
            <person name="Berlin A."/>
            <person name="Bloomquist R."/>
            <person name="Carleton K.L."/>
            <person name="Conte M.A."/>
            <person name="D'Cotta H."/>
            <person name="Eshel O."/>
            <person name="Gaffney L."/>
            <person name="Galibert F."/>
            <person name="Gante H.F."/>
            <person name="Gnerre S."/>
            <person name="Greuter L."/>
            <person name="Guyon R."/>
            <person name="Haddad N.S."/>
            <person name="Haerty W."/>
            <person name="Harris R.M."/>
            <person name="Hofmann H.A."/>
            <person name="Hourlier T."/>
            <person name="Hulata G."/>
            <person name="Jaffe D.B."/>
            <person name="Lara M."/>
            <person name="Lee A.P."/>
            <person name="MacCallum I."/>
            <person name="Mwaiko S."/>
            <person name="Nikaido M."/>
            <person name="Nishihara H."/>
            <person name="Ozouf-Costaz C."/>
            <person name="Penman D.J."/>
            <person name="Przybylski D."/>
            <person name="Rakotomanga M."/>
            <person name="Renn S.C.P."/>
            <person name="Ribeiro F.J."/>
            <person name="Ron M."/>
            <person name="Salzburger W."/>
            <person name="Sanchez-Pulido L."/>
            <person name="Santos M.E."/>
            <person name="Searle S."/>
            <person name="Sharpe T."/>
            <person name="Swofford R."/>
            <person name="Tan F.J."/>
            <person name="Williams L."/>
            <person name="Young S."/>
            <person name="Yin S."/>
            <person name="Okada N."/>
            <person name="Kocher T.D."/>
            <person name="Miska E.A."/>
            <person name="Lander E.S."/>
            <person name="Venkatesh B."/>
            <person name="Fernald R.D."/>
            <person name="Meyer A."/>
            <person name="Ponting C.P."/>
            <person name="Streelman J.T."/>
            <person name="Lindblad-Toh K."/>
            <person name="Seehausen O."/>
            <person name="Di Palma F."/>
        </authorList>
    </citation>
    <scope>NUCLEOTIDE SEQUENCE</scope>
</reference>
<feature type="region of interest" description="Disordered" evidence="23">
    <location>
        <begin position="879"/>
        <end position="969"/>
    </location>
</feature>
<dbReference type="GO" id="GO:0005891">
    <property type="term" value="C:voltage-gated calcium channel complex"/>
    <property type="evidence" value="ECO:0007669"/>
    <property type="project" value="InterPro"/>
</dbReference>
<name>A0A3P9BMV2_9CICH</name>
<feature type="transmembrane region" description="Helical" evidence="24">
    <location>
        <begin position="1364"/>
        <end position="1381"/>
    </location>
</feature>
<feature type="transmembrane region" description="Helical" evidence="24">
    <location>
        <begin position="1117"/>
        <end position="1136"/>
    </location>
</feature>
<feature type="region of interest" description="Disordered" evidence="23">
    <location>
        <begin position="998"/>
        <end position="1017"/>
    </location>
</feature>